<dbReference type="Pfam" id="PF00583">
    <property type="entry name" value="Acetyltransf_1"/>
    <property type="match status" value="1"/>
</dbReference>
<evidence type="ECO:0000313" key="5">
    <source>
        <dbReference type="EMBL" id="GIL29590.1"/>
    </source>
</evidence>
<dbReference type="InterPro" id="IPR000835">
    <property type="entry name" value="HTH_MarR-typ"/>
</dbReference>
<dbReference type="InterPro" id="IPR036390">
    <property type="entry name" value="WH_DNA-bd_sf"/>
</dbReference>
<feature type="domain" description="HTH marR-type" evidence="3">
    <location>
        <begin position="1"/>
        <end position="140"/>
    </location>
</feature>
<dbReference type="Pfam" id="PF12802">
    <property type="entry name" value="MarR_2"/>
    <property type="match status" value="1"/>
</dbReference>
<dbReference type="Gene3D" id="1.10.10.10">
    <property type="entry name" value="Winged helix-like DNA-binding domain superfamily/Winged helix DNA-binding domain"/>
    <property type="match status" value="1"/>
</dbReference>
<dbReference type="Gene3D" id="3.40.630.30">
    <property type="match status" value="1"/>
</dbReference>
<name>A0A8J4EMU7_9ACTN</name>
<dbReference type="EMBL" id="BOPO01000096">
    <property type="protein sequence ID" value="GIL29590.1"/>
    <property type="molecule type" value="Genomic_DNA"/>
</dbReference>
<keyword evidence="6" id="KW-1185">Reference proteome</keyword>
<dbReference type="RefSeq" id="WP_207127256.1">
    <property type="nucleotide sequence ID" value="NZ_BOPO01000096.1"/>
</dbReference>
<dbReference type="Proteomes" id="UP000614996">
    <property type="component" value="Unassembled WGS sequence"/>
</dbReference>
<dbReference type="InterPro" id="IPR036388">
    <property type="entry name" value="WH-like_DNA-bd_sf"/>
</dbReference>
<feature type="region of interest" description="Disordered" evidence="2">
    <location>
        <begin position="143"/>
        <end position="163"/>
    </location>
</feature>
<proteinExistence type="predicted"/>
<evidence type="ECO:0000256" key="1">
    <source>
        <dbReference type="ARBA" id="ARBA00022679"/>
    </source>
</evidence>
<dbReference type="InterPro" id="IPR000182">
    <property type="entry name" value="GNAT_dom"/>
</dbReference>
<accession>A0A8J4EMU7</accession>
<dbReference type="PANTHER" id="PTHR13947:SF37">
    <property type="entry name" value="LD18367P"/>
    <property type="match status" value="1"/>
</dbReference>
<dbReference type="InterPro" id="IPR050769">
    <property type="entry name" value="NAT_camello-type"/>
</dbReference>
<gene>
    <name evidence="5" type="primary">yjgM</name>
    <name evidence="5" type="ORF">NUM_48440</name>
</gene>
<feature type="compositionally biased region" description="Basic and acidic residues" evidence="2">
    <location>
        <begin position="143"/>
        <end position="161"/>
    </location>
</feature>
<evidence type="ECO:0000259" key="4">
    <source>
        <dbReference type="PROSITE" id="PS51186"/>
    </source>
</evidence>
<dbReference type="PROSITE" id="PS50995">
    <property type="entry name" value="HTH_MARR_2"/>
    <property type="match status" value="1"/>
</dbReference>
<organism evidence="5 6">
    <name type="scientific">Actinocatenispora comari</name>
    <dbReference type="NCBI Taxonomy" id="2807577"/>
    <lineage>
        <taxon>Bacteria</taxon>
        <taxon>Bacillati</taxon>
        <taxon>Actinomycetota</taxon>
        <taxon>Actinomycetes</taxon>
        <taxon>Micromonosporales</taxon>
        <taxon>Micromonosporaceae</taxon>
        <taxon>Actinocatenispora</taxon>
    </lineage>
</organism>
<feature type="domain" description="N-acetyltransferase" evidence="4">
    <location>
        <begin position="167"/>
        <end position="325"/>
    </location>
</feature>
<dbReference type="GO" id="GO:0003700">
    <property type="term" value="F:DNA-binding transcription factor activity"/>
    <property type="evidence" value="ECO:0007669"/>
    <property type="project" value="InterPro"/>
</dbReference>
<dbReference type="GO" id="GO:0008080">
    <property type="term" value="F:N-acetyltransferase activity"/>
    <property type="evidence" value="ECO:0007669"/>
    <property type="project" value="InterPro"/>
</dbReference>
<dbReference type="PANTHER" id="PTHR13947">
    <property type="entry name" value="GNAT FAMILY N-ACETYLTRANSFERASE"/>
    <property type="match status" value="1"/>
</dbReference>
<comment type="caution">
    <text evidence="5">The sequence shown here is derived from an EMBL/GenBank/DDBJ whole genome shotgun (WGS) entry which is preliminary data.</text>
</comment>
<keyword evidence="1" id="KW-0808">Transferase</keyword>
<dbReference type="AlphaFoldDB" id="A0A8J4EMU7"/>
<dbReference type="PROSITE" id="PS51186">
    <property type="entry name" value="GNAT"/>
    <property type="match status" value="1"/>
</dbReference>
<protein>
    <submittedName>
        <fullName evidence="5">MarR family transcriptional regulator</fullName>
    </submittedName>
</protein>
<evidence type="ECO:0000256" key="2">
    <source>
        <dbReference type="SAM" id="MobiDB-lite"/>
    </source>
</evidence>
<dbReference type="SMART" id="SM00347">
    <property type="entry name" value="HTH_MARR"/>
    <property type="match status" value="1"/>
</dbReference>
<dbReference type="CDD" id="cd04301">
    <property type="entry name" value="NAT_SF"/>
    <property type="match status" value="1"/>
</dbReference>
<dbReference type="SUPFAM" id="SSF46785">
    <property type="entry name" value="Winged helix' DNA-binding domain"/>
    <property type="match status" value="1"/>
</dbReference>
<dbReference type="InterPro" id="IPR016181">
    <property type="entry name" value="Acyl_CoA_acyltransferase"/>
</dbReference>
<sequence>MIDSSQQRVAEVRAFNRFYTALLGLLEADHLHLPYTLTEARVLFELGQADQVDLIEVRQRLGLDAGYLTRLVTKLSQAGLVERERSAADARRQVVRLTGTGRETYGELSRRSSEQIGALLERLPEPAQRRMLAAMGTVRDVLGDGEPRAGDRRADGGERRAGGGATVRLRAPEPGDLGWVVSRNGALYAAEYGWDASYEALVLRIVADYAEHRDPAREAAWIAELDGVPVGCVFCVRADEPDTAKLRLLLVEPSARGLGVGGRLVDECVRFATEAGYRRMVLWTNDVLTSARRIYTRAGFELVDAEKHHSFGYDLVGETWARPLGGAR</sequence>
<evidence type="ECO:0000313" key="6">
    <source>
        <dbReference type="Proteomes" id="UP000614996"/>
    </source>
</evidence>
<reference evidence="6" key="1">
    <citation type="journal article" date="2021" name="Int. J. Syst. Evol. Microbiol.">
        <title>Actinocatenispora comari sp. nov., an endophytic actinomycete isolated from aerial parts of Comarum salesowianum.</title>
        <authorList>
            <person name="Oyunbileg N."/>
            <person name="Iizaka Y."/>
            <person name="Hamada M."/>
            <person name="Davaapurev B.O."/>
            <person name="Fukumoto A."/>
            <person name="Tsetseg B."/>
            <person name="Kato F."/>
            <person name="Tamura T."/>
            <person name="Batkhuu J."/>
            <person name="Anzai Y."/>
        </authorList>
    </citation>
    <scope>NUCLEOTIDE SEQUENCE [LARGE SCALE GENOMIC DNA]</scope>
    <source>
        <strain evidence="6">NUM-2625</strain>
    </source>
</reference>
<dbReference type="SUPFAM" id="SSF55729">
    <property type="entry name" value="Acyl-CoA N-acyltransferases (Nat)"/>
    <property type="match status" value="1"/>
</dbReference>
<evidence type="ECO:0000259" key="3">
    <source>
        <dbReference type="PROSITE" id="PS50995"/>
    </source>
</evidence>